<keyword evidence="3" id="KW-1185">Reference proteome</keyword>
<dbReference type="KEGG" id="cpho:CPHO_03995"/>
<protein>
    <recommendedName>
        <fullName evidence="1">Antitoxin SocA-like Panacea domain-containing protein</fullName>
    </recommendedName>
</protein>
<evidence type="ECO:0000259" key="1">
    <source>
        <dbReference type="Pfam" id="PF13274"/>
    </source>
</evidence>
<dbReference type="Pfam" id="PF13274">
    <property type="entry name" value="SocA_Panacea"/>
    <property type="match status" value="1"/>
</dbReference>
<evidence type="ECO:0000313" key="3">
    <source>
        <dbReference type="Proteomes" id="UP000185491"/>
    </source>
</evidence>
<dbReference type="EMBL" id="CP009249">
    <property type="protein sequence ID" value="APT92186.1"/>
    <property type="molecule type" value="Genomic_DNA"/>
</dbReference>
<dbReference type="Proteomes" id="UP000185491">
    <property type="component" value="Chromosome"/>
</dbReference>
<name>A0A1L7D205_9CORY</name>
<gene>
    <name evidence="2" type="ORF">CPHO_03995</name>
</gene>
<sequence length="216" mass="24824">MSAQPSISAIKSAQAVNFFLQQSASDPRSIDGGMYLKLIKLLWATDRLSLRNFGNDVTSDHYSALRYGPVASEAYNLMKVCKPDAEVDPRWTSESDALWWKEHFETQDYALVTISDPGSDYLSPADILMLETAYNLFRETGRFETVNNISHIYPEWEKAFKPSQAQRSFRINPVDFFDDPKGKHDPYFQVDPETLEAARYFFNERQELSKSLRIAL</sequence>
<accession>A0A1L7D205</accession>
<reference evidence="2 3" key="1">
    <citation type="submission" date="2014-08" db="EMBL/GenBank/DDBJ databases">
        <title>Complete genome sequence of Corynebacterium phocae M408/89/1(T)(=DSM 44612(T)), isolated from the common seal (Phoca vitulina).</title>
        <authorList>
            <person name="Ruckert C."/>
            <person name="Albersmeier A."/>
            <person name="Winkler A."/>
            <person name="Kalinowski J."/>
        </authorList>
    </citation>
    <scope>NUCLEOTIDE SEQUENCE [LARGE SCALE GENOMIC DNA]</scope>
    <source>
        <strain evidence="2 3">M408/89/1</strain>
    </source>
</reference>
<evidence type="ECO:0000313" key="2">
    <source>
        <dbReference type="EMBL" id="APT92186.1"/>
    </source>
</evidence>
<feature type="domain" description="Antitoxin SocA-like Panacea" evidence="1">
    <location>
        <begin position="38"/>
        <end position="156"/>
    </location>
</feature>
<dbReference type="AlphaFoldDB" id="A0A1L7D205"/>
<dbReference type="OrthoDB" id="9813053at2"/>
<dbReference type="RefSeq" id="WP_075733411.1">
    <property type="nucleotide sequence ID" value="NZ_CP009249.1"/>
</dbReference>
<proteinExistence type="predicted"/>
<dbReference type="InterPro" id="IPR025272">
    <property type="entry name" value="SocA_Panacea"/>
</dbReference>
<organism evidence="2 3">
    <name type="scientific">Corynebacterium phocae</name>
    <dbReference type="NCBI Taxonomy" id="161895"/>
    <lineage>
        <taxon>Bacteria</taxon>
        <taxon>Bacillati</taxon>
        <taxon>Actinomycetota</taxon>
        <taxon>Actinomycetes</taxon>
        <taxon>Mycobacteriales</taxon>
        <taxon>Corynebacteriaceae</taxon>
        <taxon>Corynebacterium</taxon>
    </lineage>
</organism>